<dbReference type="Gene3D" id="3.10.450.620">
    <property type="entry name" value="JHP933, nucleotidyltransferase-like core domain"/>
    <property type="match status" value="1"/>
</dbReference>
<gene>
    <name evidence="1" type="ORF">FNM00_08195</name>
</gene>
<evidence type="ECO:0000313" key="2">
    <source>
        <dbReference type="Proteomes" id="UP000316988"/>
    </source>
</evidence>
<keyword evidence="1" id="KW-0808">Transferase</keyword>
<comment type="caution">
    <text evidence="1">The sequence shown here is derived from an EMBL/GenBank/DDBJ whole genome shotgun (WGS) entry which is preliminary data.</text>
</comment>
<dbReference type="InterPro" id="IPR014942">
    <property type="entry name" value="AbiEii"/>
</dbReference>
<proteinExistence type="predicted"/>
<name>A0A554SB67_9ACTN</name>
<dbReference type="Proteomes" id="UP000316988">
    <property type="component" value="Unassembled WGS sequence"/>
</dbReference>
<dbReference type="Pfam" id="PF08843">
    <property type="entry name" value="AbiEii"/>
    <property type="match status" value="1"/>
</dbReference>
<dbReference type="AlphaFoldDB" id="A0A554SB67"/>
<keyword evidence="2" id="KW-1185">Reference proteome</keyword>
<dbReference type="GO" id="GO:0016740">
    <property type="term" value="F:transferase activity"/>
    <property type="evidence" value="ECO:0007669"/>
    <property type="project" value="UniProtKB-KW"/>
</dbReference>
<dbReference type="RefSeq" id="WP_143912958.1">
    <property type="nucleotide sequence ID" value="NZ_VLNT01000005.1"/>
</dbReference>
<sequence>MIRANDLVRVREQFGVADAQVVRDHVISHLLAALSQMPGQGELVFFGGTALSRTLLPDLRLSEDIDLLTTARRSDIAPRMMEAIDDGLARSHGSVDWFPPLHQTRGSGPAVLRVADAATVQIQLLSYINYPRWPTLEVDLEQRYGDAPPARMKVLTPAAFVAAKLAAWRDRRAPRDLYDLWALADAGHVTAESLDLYVRMGPTGQPSTSGDFVDLPSDGAWSAALAHQCRIQVDAPTAARRVSEALRRAGDLGG</sequence>
<protein>
    <submittedName>
        <fullName evidence="1">Nucleotidyl transferase AbiEii/AbiGii toxin family protein</fullName>
    </submittedName>
</protein>
<dbReference type="OrthoDB" id="4533139at2"/>
<organism evidence="1 2">
    <name type="scientific">Aeromicrobium piscarium</name>
    <dbReference type="NCBI Taxonomy" id="2590901"/>
    <lineage>
        <taxon>Bacteria</taxon>
        <taxon>Bacillati</taxon>
        <taxon>Actinomycetota</taxon>
        <taxon>Actinomycetes</taxon>
        <taxon>Propionibacteriales</taxon>
        <taxon>Nocardioidaceae</taxon>
        <taxon>Aeromicrobium</taxon>
    </lineage>
</organism>
<accession>A0A554SB67</accession>
<dbReference type="EMBL" id="VLNT01000005">
    <property type="protein sequence ID" value="TSD63585.1"/>
    <property type="molecule type" value="Genomic_DNA"/>
</dbReference>
<evidence type="ECO:0000313" key="1">
    <source>
        <dbReference type="EMBL" id="TSD63585.1"/>
    </source>
</evidence>
<reference evidence="1 2" key="1">
    <citation type="submission" date="2019-07" db="EMBL/GenBank/DDBJ databases">
        <authorList>
            <person name="Zhao L.H."/>
        </authorList>
    </citation>
    <scope>NUCLEOTIDE SEQUENCE [LARGE SCALE GENOMIC DNA]</scope>
    <source>
        <strain evidence="1 2">Co35</strain>
    </source>
</reference>